<dbReference type="RefSeq" id="WP_154482921.1">
    <property type="nucleotide sequence ID" value="NZ_VUNF01000036.1"/>
</dbReference>
<organism evidence="2 3">
    <name type="scientific">Segatella copri</name>
    <dbReference type="NCBI Taxonomy" id="165179"/>
    <lineage>
        <taxon>Bacteria</taxon>
        <taxon>Pseudomonadati</taxon>
        <taxon>Bacteroidota</taxon>
        <taxon>Bacteroidia</taxon>
        <taxon>Bacteroidales</taxon>
        <taxon>Prevotellaceae</taxon>
        <taxon>Segatella</taxon>
    </lineage>
</organism>
<evidence type="ECO:0000256" key="1">
    <source>
        <dbReference type="SAM" id="MobiDB-lite"/>
    </source>
</evidence>
<sequence>MNLLEILKKIFSCVIPQAASEGDMDSISPSDKTNDTASADDAEVEDMDSVSPSDKTNDTASADNAEVEGIQSVVLKRSKAEVIEGYGQVRTMADILISMNDQYHFHSSEEAVAAVMKFIGSQSPCHFAISGKAFHFIADALYSSKAFVDRRLNKDAFLDNFTISQFEKNWDNAMYRYYYAKIWKLICYFDEFRRYTSPGQIYRDLKKTISPEYFGYRGYPQHFFRCAIEEAWEKIAPNNSIDPVLLDKYMFRNHEVAIQTLGLEATIRKDFVQDYCHTDVYFPQKVGSAPVYIERIVGNRRMFLKSCGEGKGPNNNPELLEFNIACRLLLEDSKYDIWEDKNQSMLFVPKEDISLPAYYYCSYYSCGKILFEDNDHKKKFLKEGIKGRQLMNENGRKDLIKHFSHENIQ</sequence>
<feature type="compositionally biased region" description="Acidic residues" evidence="1">
    <location>
        <begin position="38"/>
        <end position="48"/>
    </location>
</feature>
<feature type="compositionally biased region" description="Polar residues" evidence="1">
    <location>
        <begin position="50"/>
        <end position="62"/>
    </location>
</feature>
<evidence type="ECO:0000313" key="2">
    <source>
        <dbReference type="EMBL" id="MST78614.1"/>
    </source>
</evidence>
<protein>
    <submittedName>
        <fullName evidence="2">Uncharacterized protein</fullName>
    </submittedName>
</protein>
<reference evidence="2 3" key="1">
    <citation type="submission" date="2019-08" db="EMBL/GenBank/DDBJ databases">
        <title>In-depth cultivation of the pig gut microbiome towards novel bacterial diversity and tailored functional studies.</title>
        <authorList>
            <person name="Wylensek D."/>
            <person name="Hitch T.C.A."/>
            <person name="Clavel T."/>
        </authorList>
    </citation>
    <scope>NUCLEOTIDE SEQUENCE [LARGE SCALE GENOMIC DNA]</scope>
    <source>
        <strain evidence="2 3">LKV-178-WT-2C</strain>
    </source>
</reference>
<dbReference type="EMBL" id="VUNF01000036">
    <property type="protein sequence ID" value="MST78614.1"/>
    <property type="molecule type" value="Genomic_DNA"/>
</dbReference>
<accession>A0A6I2U542</accession>
<proteinExistence type="predicted"/>
<dbReference type="Proteomes" id="UP000450161">
    <property type="component" value="Unassembled WGS sequence"/>
</dbReference>
<name>A0A6I2U542_9BACT</name>
<gene>
    <name evidence="2" type="ORF">FYJ72_13375</name>
</gene>
<feature type="region of interest" description="Disordered" evidence="1">
    <location>
        <begin position="21"/>
        <end position="63"/>
    </location>
</feature>
<dbReference type="AlphaFoldDB" id="A0A6I2U542"/>
<evidence type="ECO:0000313" key="3">
    <source>
        <dbReference type="Proteomes" id="UP000450161"/>
    </source>
</evidence>
<comment type="caution">
    <text evidence="2">The sequence shown here is derived from an EMBL/GenBank/DDBJ whole genome shotgun (WGS) entry which is preliminary data.</text>
</comment>
<feature type="compositionally biased region" description="Polar residues" evidence="1">
    <location>
        <begin position="27"/>
        <end position="37"/>
    </location>
</feature>